<evidence type="ECO:0008006" key="4">
    <source>
        <dbReference type="Google" id="ProtNLM"/>
    </source>
</evidence>
<keyword evidence="1" id="KW-0472">Membrane</keyword>
<feature type="transmembrane region" description="Helical" evidence="1">
    <location>
        <begin position="41"/>
        <end position="59"/>
    </location>
</feature>
<keyword evidence="1" id="KW-1133">Transmembrane helix</keyword>
<keyword evidence="3" id="KW-1185">Reference proteome</keyword>
<name>A0A6L3VA64_9BACI</name>
<evidence type="ECO:0000313" key="2">
    <source>
        <dbReference type="EMBL" id="KAB2334905.1"/>
    </source>
</evidence>
<accession>A0A6L3VA64</accession>
<protein>
    <recommendedName>
        <fullName evidence="4">Group-specific protein</fullName>
    </recommendedName>
</protein>
<evidence type="ECO:0000313" key="3">
    <source>
        <dbReference type="Proteomes" id="UP000481030"/>
    </source>
</evidence>
<dbReference type="Proteomes" id="UP000481030">
    <property type="component" value="Unassembled WGS sequence"/>
</dbReference>
<organism evidence="2 3">
    <name type="scientific">Cytobacillus depressus</name>
    <dbReference type="NCBI Taxonomy" id="1602942"/>
    <lineage>
        <taxon>Bacteria</taxon>
        <taxon>Bacillati</taxon>
        <taxon>Bacillota</taxon>
        <taxon>Bacilli</taxon>
        <taxon>Bacillales</taxon>
        <taxon>Bacillaceae</taxon>
        <taxon>Cytobacillus</taxon>
    </lineage>
</organism>
<dbReference type="EMBL" id="WBOS01000005">
    <property type="protein sequence ID" value="KAB2334905.1"/>
    <property type="molecule type" value="Genomic_DNA"/>
</dbReference>
<keyword evidence="1" id="KW-0812">Transmembrane</keyword>
<comment type="caution">
    <text evidence="2">The sequence shown here is derived from an EMBL/GenBank/DDBJ whole genome shotgun (WGS) entry which is preliminary data.</text>
</comment>
<gene>
    <name evidence="2" type="ORF">F7731_14210</name>
</gene>
<sequence length="60" mass="6380">MLIASVVIISILAGVGTILVVNKGDKNYSGSTKKNTTNLTFIYAIVILLSFIALGVYISF</sequence>
<reference evidence="2 3" key="1">
    <citation type="journal article" date="2016" name="Antonie Van Leeuwenhoek">
        <title>Bacillus depressus sp. nov., isolated from soil of a sunflower field.</title>
        <authorList>
            <person name="Wei X."/>
            <person name="Xin D."/>
            <person name="Xin Y."/>
            <person name="Zhang H."/>
            <person name="Wang T."/>
            <person name="Zhang J."/>
        </authorList>
    </citation>
    <scope>NUCLEOTIDE SEQUENCE [LARGE SCALE GENOMIC DNA]</scope>
    <source>
        <strain evidence="2 3">BZ1</strain>
    </source>
</reference>
<dbReference type="RefSeq" id="WP_151535448.1">
    <property type="nucleotide sequence ID" value="NZ_WBOS01000005.1"/>
</dbReference>
<proteinExistence type="predicted"/>
<dbReference type="OrthoDB" id="2930540at2"/>
<dbReference type="AlphaFoldDB" id="A0A6L3VA64"/>
<evidence type="ECO:0000256" key="1">
    <source>
        <dbReference type="SAM" id="Phobius"/>
    </source>
</evidence>